<evidence type="ECO:0000313" key="2">
    <source>
        <dbReference type="Proteomes" id="UP000214746"/>
    </source>
</evidence>
<dbReference type="Proteomes" id="UP000214746">
    <property type="component" value="Unassembled WGS sequence"/>
</dbReference>
<accession>A0A2W1P2R5</accession>
<reference evidence="1" key="1">
    <citation type="submission" date="2018-06" db="EMBL/GenBank/DDBJ databases">
        <title>Paenibacillus xerothermodurans sp. nov. an extremely dry heat resistant spore forming bacterium isolated from the soil of Cape Canaveral, Florida.</title>
        <authorList>
            <person name="Seuylemezian A."/>
            <person name="Kaur N."/>
            <person name="Patil P."/>
            <person name="Patil P."/>
            <person name="Mayilraj S."/>
            <person name="Vaishampayan P."/>
        </authorList>
    </citation>
    <scope>NUCLEOTIDE SEQUENCE [LARGE SCALE GENOMIC DNA]</scope>
    <source>
        <strain evidence="1">ATCC 27380</strain>
    </source>
</reference>
<dbReference type="OrthoDB" id="2990038at2"/>
<evidence type="ECO:0000313" key="1">
    <source>
        <dbReference type="EMBL" id="PZE22022.1"/>
    </source>
</evidence>
<dbReference type="AlphaFoldDB" id="A0A2W1P2R5"/>
<dbReference type="Pfam" id="PF13072">
    <property type="entry name" value="MciZ"/>
    <property type="match status" value="1"/>
</dbReference>
<dbReference type="InterPro" id="IPR025177">
    <property type="entry name" value="MciZ"/>
</dbReference>
<name>A0A2W1P2R5_PAEXE</name>
<sequence length="84" mass="10183">MFIDFLAYLVQPLNKVYQRSYHDETRRYSMKTYVSDNQIRLVGRVWEIRRYLTLARQRAHTDMKLQEYLTELTGYSAQSGLTQR</sequence>
<dbReference type="EMBL" id="NHRJ02000002">
    <property type="protein sequence ID" value="PZE22022.1"/>
    <property type="molecule type" value="Genomic_DNA"/>
</dbReference>
<keyword evidence="2" id="KW-1185">Reference proteome</keyword>
<protein>
    <submittedName>
        <fullName evidence="1">Z-ring formation inhibitor MciZ</fullName>
    </submittedName>
</protein>
<comment type="caution">
    <text evidence="1">The sequence shown here is derived from an EMBL/GenBank/DDBJ whole genome shotgun (WGS) entry which is preliminary data.</text>
</comment>
<gene>
    <name evidence="1" type="ORF">CBW46_006400</name>
</gene>
<proteinExistence type="predicted"/>
<organism evidence="1 2">
    <name type="scientific">Paenibacillus xerothermodurans</name>
    <dbReference type="NCBI Taxonomy" id="1977292"/>
    <lineage>
        <taxon>Bacteria</taxon>
        <taxon>Bacillati</taxon>
        <taxon>Bacillota</taxon>
        <taxon>Bacilli</taxon>
        <taxon>Bacillales</taxon>
        <taxon>Paenibacillaceae</taxon>
        <taxon>Paenibacillus</taxon>
    </lineage>
</organism>